<dbReference type="AlphaFoldDB" id="A0A964BS35"/>
<evidence type="ECO:0000313" key="4">
    <source>
        <dbReference type="EMBL" id="MCC0178698.1"/>
    </source>
</evidence>
<sequence>MNVTQNDRRIRLADSNVPIILVVEDDRDNLLLLSHILIFLKYNFVTATNARDALDLATNYKIDLVLLDLVLPDFNGFELIERFKKQKSTKNMTIVAISALVKTKERDRAFAAGCDEYLEKPYSIDDLTKKIRHYLPQSFFSPSLFRWLKFTSNSGCNQGKLFCS</sequence>
<dbReference type="InterPro" id="IPR001789">
    <property type="entry name" value="Sig_transdc_resp-reg_receiver"/>
</dbReference>
<dbReference type="GO" id="GO:0000160">
    <property type="term" value="P:phosphorelay signal transduction system"/>
    <property type="evidence" value="ECO:0007669"/>
    <property type="project" value="InterPro"/>
</dbReference>
<keyword evidence="1 2" id="KW-0597">Phosphoprotein</keyword>
<dbReference type="Gene3D" id="3.40.50.2300">
    <property type="match status" value="1"/>
</dbReference>
<dbReference type="PANTHER" id="PTHR44591:SF23">
    <property type="entry name" value="CHEY SUBFAMILY"/>
    <property type="match status" value="1"/>
</dbReference>
<proteinExistence type="predicted"/>
<feature type="modified residue" description="4-aspartylphosphate" evidence="2">
    <location>
        <position position="68"/>
    </location>
</feature>
<dbReference type="EMBL" id="JADWDC010000051">
    <property type="protein sequence ID" value="MCC0178698.1"/>
    <property type="molecule type" value="Genomic_DNA"/>
</dbReference>
<accession>A0A964BS35</accession>
<dbReference type="Pfam" id="PF00072">
    <property type="entry name" value="Response_reg"/>
    <property type="match status" value="1"/>
</dbReference>
<protein>
    <submittedName>
        <fullName evidence="4">Response regulator</fullName>
    </submittedName>
</protein>
<dbReference type="SMART" id="SM00448">
    <property type="entry name" value="REC"/>
    <property type="match status" value="1"/>
</dbReference>
<reference evidence="4" key="1">
    <citation type="journal article" date="2021" name="Antonie Van Leeuwenhoek">
        <title>Draft genome and description of Waterburya agarophytonicola gen. nov. sp. nov. (Pleurocapsales, Cyanobacteria): a seaweed symbiont.</title>
        <authorList>
            <person name="Bonthond G."/>
            <person name="Shalygin S."/>
            <person name="Bayer T."/>
            <person name="Weinberger F."/>
        </authorList>
    </citation>
    <scope>NUCLEOTIDE SEQUENCE</scope>
    <source>
        <strain evidence="4">KI4</strain>
    </source>
</reference>
<dbReference type="InterPro" id="IPR011006">
    <property type="entry name" value="CheY-like_superfamily"/>
</dbReference>
<evidence type="ECO:0000313" key="5">
    <source>
        <dbReference type="Proteomes" id="UP000729733"/>
    </source>
</evidence>
<gene>
    <name evidence="4" type="ORF">I4641_17140</name>
</gene>
<keyword evidence="5" id="KW-1185">Reference proteome</keyword>
<dbReference type="Proteomes" id="UP000729733">
    <property type="component" value="Unassembled WGS sequence"/>
</dbReference>
<evidence type="ECO:0000256" key="2">
    <source>
        <dbReference type="PROSITE-ProRule" id="PRU00169"/>
    </source>
</evidence>
<evidence type="ECO:0000256" key="1">
    <source>
        <dbReference type="ARBA" id="ARBA00022553"/>
    </source>
</evidence>
<name>A0A964BS35_9CYAN</name>
<dbReference type="SUPFAM" id="SSF52172">
    <property type="entry name" value="CheY-like"/>
    <property type="match status" value="1"/>
</dbReference>
<dbReference type="RefSeq" id="WP_229641799.1">
    <property type="nucleotide sequence ID" value="NZ_JADWDC010000051.1"/>
</dbReference>
<dbReference type="PROSITE" id="PS50110">
    <property type="entry name" value="RESPONSE_REGULATORY"/>
    <property type="match status" value="1"/>
</dbReference>
<dbReference type="PANTHER" id="PTHR44591">
    <property type="entry name" value="STRESS RESPONSE REGULATOR PROTEIN 1"/>
    <property type="match status" value="1"/>
</dbReference>
<dbReference type="InterPro" id="IPR050595">
    <property type="entry name" value="Bact_response_regulator"/>
</dbReference>
<comment type="caution">
    <text evidence="4">The sequence shown here is derived from an EMBL/GenBank/DDBJ whole genome shotgun (WGS) entry which is preliminary data.</text>
</comment>
<feature type="domain" description="Response regulatory" evidence="3">
    <location>
        <begin position="19"/>
        <end position="135"/>
    </location>
</feature>
<evidence type="ECO:0000259" key="3">
    <source>
        <dbReference type="PROSITE" id="PS50110"/>
    </source>
</evidence>
<organism evidence="4 5">
    <name type="scientific">Waterburya agarophytonicola KI4</name>
    <dbReference type="NCBI Taxonomy" id="2874699"/>
    <lineage>
        <taxon>Bacteria</taxon>
        <taxon>Bacillati</taxon>
        <taxon>Cyanobacteriota</taxon>
        <taxon>Cyanophyceae</taxon>
        <taxon>Pleurocapsales</taxon>
        <taxon>Hyellaceae</taxon>
        <taxon>Waterburya</taxon>
        <taxon>Waterburya agarophytonicola</taxon>
    </lineage>
</organism>